<gene>
    <name evidence="10" type="ORF">CFOL_v3_20825</name>
</gene>
<dbReference type="InterPro" id="IPR003593">
    <property type="entry name" value="AAA+_ATPase"/>
</dbReference>
<dbReference type="FunFam" id="1.10.8.60:FF:000013">
    <property type="entry name" value="DNA polymerase III subunit gamma/tau"/>
    <property type="match status" value="1"/>
</dbReference>
<dbReference type="InParanoid" id="A0A1Q3CAV3"/>
<evidence type="ECO:0000256" key="4">
    <source>
        <dbReference type="ARBA" id="ARBA00022833"/>
    </source>
</evidence>
<organism evidence="10 11">
    <name type="scientific">Cephalotus follicularis</name>
    <name type="common">Albany pitcher plant</name>
    <dbReference type="NCBI Taxonomy" id="3775"/>
    <lineage>
        <taxon>Eukaryota</taxon>
        <taxon>Viridiplantae</taxon>
        <taxon>Streptophyta</taxon>
        <taxon>Embryophyta</taxon>
        <taxon>Tracheophyta</taxon>
        <taxon>Spermatophyta</taxon>
        <taxon>Magnoliopsida</taxon>
        <taxon>eudicotyledons</taxon>
        <taxon>Gunneridae</taxon>
        <taxon>Pentapetalae</taxon>
        <taxon>rosids</taxon>
        <taxon>fabids</taxon>
        <taxon>Oxalidales</taxon>
        <taxon>Cephalotaceae</taxon>
        <taxon>Cephalotus</taxon>
    </lineage>
</organism>
<dbReference type="PANTHER" id="PTHR11669">
    <property type="entry name" value="REPLICATION FACTOR C / DNA POLYMERASE III GAMMA-TAU SUBUNIT"/>
    <property type="match status" value="1"/>
</dbReference>
<evidence type="ECO:0000256" key="8">
    <source>
        <dbReference type="SAM" id="MobiDB-lite"/>
    </source>
</evidence>
<evidence type="ECO:0000256" key="1">
    <source>
        <dbReference type="ARBA" id="ARBA00006360"/>
    </source>
</evidence>
<dbReference type="Gene3D" id="1.10.8.60">
    <property type="match status" value="1"/>
</dbReference>
<feature type="domain" description="AAA+ ATPase" evidence="9">
    <location>
        <begin position="491"/>
        <end position="653"/>
    </location>
</feature>
<keyword evidence="11" id="KW-1185">Reference proteome</keyword>
<dbReference type="CDD" id="cd18137">
    <property type="entry name" value="HLD_clamp_pol_III_gamma_tau"/>
    <property type="match status" value="1"/>
</dbReference>
<dbReference type="SUPFAM" id="SSF52540">
    <property type="entry name" value="P-loop containing nucleoside triphosphate hydrolases"/>
    <property type="match status" value="1"/>
</dbReference>
<feature type="region of interest" description="Disordered" evidence="8">
    <location>
        <begin position="156"/>
        <end position="175"/>
    </location>
</feature>
<dbReference type="FunFam" id="3.40.50.300:FF:000014">
    <property type="entry name" value="DNA polymerase III subunit gamma/tau"/>
    <property type="match status" value="1"/>
</dbReference>
<feature type="region of interest" description="Disordered" evidence="8">
    <location>
        <begin position="93"/>
        <end position="119"/>
    </location>
</feature>
<name>A0A1Q3CAV3_CEPFO</name>
<dbReference type="Pfam" id="PF22608">
    <property type="entry name" value="DNAX_ATPase_lid"/>
    <property type="match status" value="1"/>
</dbReference>
<feature type="region of interest" description="Disordered" evidence="8">
    <location>
        <begin position="203"/>
        <end position="229"/>
    </location>
</feature>
<dbReference type="Gene3D" id="3.40.50.300">
    <property type="entry name" value="P-loop containing nucleotide triphosphate hydrolases"/>
    <property type="match status" value="1"/>
</dbReference>
<dbReference type="InterPro" id="IPR027417">
    <property type="entry name" value="P-loop_NTPase"/>
</dbReference>
<keyword evidence="3" id="KW-0547">Nucleotide-binding</keyword>
<feature type="compositionally biased region" description="Low complexity" evidence="8">
    <location>
        <begin position="93"/>
        <end position="105"/>
    </location>
</feature>
<dbReference type="SUPFAM" id="SSF48019">
    <property type="entry name" value="post-AAA+ oligomerization domain-like"/>
    <property type="match status" value="1"/>
</dbReference>
<dbReference type="InterPro" id="IPR022754">
    <property type="entry name" value="DNA_pol_III_gamma-3"/>
</dbReference>
<evidence type="ECO:0000313" key="11">
    <source>
        <dbReference type="Proteomes" id="UP000187406"/>
    </source>
</evidence>
<dbReference type="InterPro" id="IPR054506">
    <property type="entry name" value="DnaA_N-like_STI"/>
</dbReference>
<proteinExistence type="inferred from homology"/>
<accession>A0A1Q3CAV3</accession>
<dbReference type="NCBIfam" id="TIGR02397">
    <property type="entry name" value="dnaX_nterm"/>
    <property type="match status" value="1"/>
</dbReference>
<dbReference type="FunCoup" id="A0A1Q3CAV3">
    <property type="interactions" value="1974"/>
</dbReference>
<dbReference type="GO" id="GO:0009360">
    <property type="term" value="C:DNA polymerase III complex"/>
    <property type="evidence" value="ECO:0007669"/>
    <property type="project" value="InterPro"/>
</dbReference>
<dbReference type="Pfam" id="PF23007">
    <property type="entry name" value="DnaA_N-like_STI"/>
    <property type="match status" value="1"/>
</dbReference>
<dbReference type="Proteomes" id="UP000187406">
    <property type="component" value="Unassembled WGS sequence"/>
</dbReference>
<evidence type="ECO:0000256" key="5">
    <source>
        <dbReference type="ARBA" id="ARBA00022840"/>
    </source>
</evidence>
<dbReference type="STRING" id="3775.A0A1Q3CAV3"/>
<protein>
    <submittedName>
        <fullName evidence="10">DNA_pol3_gamma3 domain-containing protein/DNA_pol3_delta2 domain-containing protein</fullName>
    </submittedName>
</protein>
<dbReference type="InterPro" id="IPR012763">
    <property type="entry name" value="DNA_pol_III_sug/sutau_N"/>
</dbReference>
<dbReference type="Pfam" id="PF13177">
    <property type="entry name" value="DNA_pol3_delta2"/>
    <property type="match status" value="1"/>
</dbReference>
<feature type="coiled-coil region" evidence="7">
    <location>
        <begin position="767"/>
        <end position="797"/>
    </location>
</feature>
<dbReference type="GO" id="GO:0005524">
    <property type="term" value="F:ATP binding"/>
    <property type="evidence" value="ECO:0007669"/>
    <property type="project" value="UniProtKB-KW"/>
</dbReference>
<dbReference type="OrthoDB" id="1911163at2759"/>
<evidence type="ECO:0000313" key="10">
    <source>
        <dbReference type="EMBL" id="GAV77354.1"/>
    </source>
</evidence>
<dbReference type="PANTHER" id="PTHR11669:SF63">
    <property type="entry name" value="PROTEIN STICHEL"/>
    <property type="match status" value="1"/>
</dbReference>
<evidence type="ECO:0000256" key="6">
    <source>
        <dbReference type="ARBA" id="ARBA00023054"/>
    </source>
</evidence>
<dbReference type="AlphaFoldDB" id="A0A1Q3CAV3"/>
<evidence type="ECO:0000256" key="3">
    <source>
        <dbReference type="ARBA" id="ARBA00022741"/>
    </source>
</evidence>
<dbReference type="CDD" id="cd00009">
    <property type="entry name" value="AAA"/>
    <property type="match status" value="1"/>
</dbReference>
<sequence length="1271" mass="139797">MADLKVSDPSRLHLKKELTQIRKAARVLRDPGTTSSWKSPLSSSRSAAVMEAATAAAASSTHESARQNGGNGHLDSHVKEKRVFLYNWKNNKSSSEKSGGVARNGDVGGGDDGSSSGQGSLFDSLSDARYVGDSKSDTYSMILRCRDANLVALGTPMKRGAKKKSKKFTSNTHLDSLSRYKHKDMSLSRHSLNAKRLLEGHSSMGLGLGRDGSVDQSDDTEDYSNSEDLRKIPGLSPLLLKLKHKSWSNTPSKLLKSSRKEDSSYSYSTPALSTSSYNRYGNRNPSTVGSWDATTDSFDEGGDEVGPRLDLPGRQGCGIPCYWSRRTSKHRGGCRSCYSPSLSDTLRRKGTSILCGSQTMYHRRRHSSSSSNKRRIASRSAQGFLPLLTNNGDGRGGSSIGTEHSDDELSTNFEELDLEALSRLDGRRWSSSCRSQDALEIVALNGENDEEGTPENNRSLSQKYKPMFFDELIGQNTVVQSLVNAISRGRIAPVYLFQGPRGTGKTSTARIFAAALNCLATEEMKPCGFCRKCTEFISGKGRVLWEVDSNNKKGIDTVRHLLKKLLVLPPSDSSRYKVFVIDECHLLPPKTWLAFLKFLEEPPHLVVFIFITTDLDNVPRTIQSRCQKYLFNKIKDGDIGARLKKIAIDENLDVESDALDLITLNSDGSLRDAETLLDQLSLLGKRITTSLVNELVGVISDEKLLELLELAMSSNTAETVKRARELMDSGFCPMVLMSQLASLIMDIIAGTYSSLDVKYSNPLFDGRSLTEAELERLKHALKLLSEAEKQLRVSSERSTWFTATLLQMGSMLSPDVSLSGSSRRQSSKIAEGDPSSASRGATDCKQKSGTQYVPWRSPSPASLRKAMNESFTHQGELLSQVDGHRSNSKPSLSRFKDGGAFGSSHEDEMVGNTILTCRNLDKLEDIWTKCIEKCHSKTLRQLLHAHGMLFSICEVEGVLVAYVAFGDRSIKSRAERFLSSITNSIEIILQHNVEVRIIYLPDGRASINHANAALEGLKQTEKTVANERERKTVCSDLNSHQDPFKASGGSISDLVGKLRGADNYSNCSPLLDVARSAEFLDEGNVETSGTKERRPESSMQRVESIIREQRLETAWLQVSEKGTPGSLGLLKPEKNQILPQEGIYHQAQTMNSSAFSSQHWEDELNHELKVLKINDGKTIQKDQAARRGNHCPVSPSLLHDSSFVNHYSKDGLGYDSGSGGGGCSGLFCWKNGKSRNGGKVKGTPIRSRKGGRISLFGGCRKVKNSEGRFRT</sequence>
<feature type="region of interest" description="Disordered" evidence="8">
    <location>
        <begin position="52"/>
        <end position="76"/>
    </location>
</feature>
<evidence type="ECO:0000256" key="2">
    <source>
        <dbReference type="ARBA" id="ARBA00022723"/>
    </source>
</evidence>
<dbReference type="GO" id="GO:0003689">
    <property type="term" value="F:DNA clamp loader activity"/>
    <property type="evidence" value="ECO:0007669"/>
    <property type="project" value="TreeGrafter"/>
</dbReference>
<feature type="region of interest" description="Disordered" evidence="8">
    <location>
        <begin position="250"/>
        <end position="309"/>
    </location>
</feature>
<dbReference type="InterPro" id="IPR008921">
    <property type="entry name" value="DNA_pol3_clamp-load_cplx_C"/>
</dbReference>
<keyword evidence="2" id="KW-0479">Metal-binding</keyword>
<keyword evidence="5" id="KW-0067">ATP-binding</keyword>
<feature type="region of interest" description="Disordered" evidence="8">
    <location>
        <begin position="816"/>
        <end position="860"/>
    </location>
</feature>
<dbReference type="Pfam" id="PF12169">
    <property type="entry name" value="DNA_pol3_gamma3"/>
    <property type="match status" value="1"/>
</dbReference>
<dbReference type="GO" id="GO:0046872">
    <property type="term" value="F:metal ion binding"/>
    <property type="evidence" value="ECO:0007669"/>
    <property type="project" value="UniProtKB-KW"/>
</dbReference>
<keyword evidence="6 7" id="KW-0175">Coiled coil</keyword>
<dbReference type="InterPro" id="IPR050238">
    <property type="entry name" value="DNA_Rep/Repair_Clamp_Loader"/>
</dbReference>
<dbReference type="SMART" id="SM00382">
    <property type="entry name" value="AAA"/>
    <property type="match status" value="1"/>
</dbReference>
<dbReference type="InterPro" id="IPR045085">
    <property type="entry name" value="HLD_clamp_pol_III_gamma_tau"/>
</dbReference>
<evidence type="ECO:0000259" key="9">
    <source>
        <dbReference type="SMART" id="SM00382"/>
    </source>
</evidence>
<feature type="compositionally biased region" description="Polar residues" evidence="8">
    <location>
        <begin position="269"/>
        <end position="296"/>
    </location>
</feature>
<feature type="region of interest" description="Disordered" evidence="8">
    <location>
        <begin position="382"/>
        <end position="408"/>
    </location>
</feature>
<dbReference type="EMBL" id="BDDD01001611">
    <property type="protein sequence ID" value="GAV77354.1"/>
    <property type="molecule type" value="Genomic_DNA"/>
</dbReference>
<feature type="compositionally biased region" description="Acidic residues" evidence="8">
    <location>
        <begin position="216"/>
        <end position="225"/>
    </location>
</feature>
<reference evidence="11" key="1">
    <citation type="submission" date="2016-04" db="EMBL/GenBank/DDBJ databases">
        <title>Cephalotus genome sequencing.</title>
        <authorList>
            <person name="Fukushima K."/>
            <person name="Hasebe M."/>
            <person name="Fang X."/>
        </authorList>
    </citation>
    <scope>NUCLEOTIDE SEQUENCE [LARGE SCALE GENOMIC DNA]</scope>
    <source>
        <strain evidence="11">cv. St1</strain>
    </source>
</reference>
<comment type="caution">
    <text evidence="10">The sequence shown here is derived from an EMBL/GenBank/DDBJ whole genome shotgun (WGS) entry which is preliminary data.</text>
</comment>
<dbReference type="GO" id="GO:0003677">
    <property type="term" value="F:DNA binding"/>
    <property type="evidence" value="ECO:0007669"/>
    <property type="project" value="InterPro"/>
</dbReference>
<comment type="similarity">
    <text evidence="1">Belongs to the DnaX/STICHEL family.</text>
</comment>
<feature type="region of interest" description="Disordered" evidence="8">
    <location>
        <begin position="877"/>
        <end position="899"/>
    </location>
</feature>
<evidence type="ECO:0000256" key="7">
    <source>
        <dbReference type="SAM" id="Coils"/>
    </source>
</evidence>
<feature type="compositionally biased region" description="Low complexity" evidence="8">
    <location>
        <begin position="52"/>
        <end position="62"/>
    </location>
</feature>
<dbReference type="GO" id="GO:0006261">
    <property type="term" value="P:DNA-templated DNA replication"/>
    <property type="evidence" value="ECO:0007669"/>
    <property type="project" value="TreeGrafter"/>
</dbReference>
<keyword evidence="4" id="KW-0862">Zinc</keyword>
<dbReference type="GO" id="GO:0005663">
    <property type="term" value="C:DNA replication factor C complex"/>
    <property type="evidence" value="ECO:0007669"/>
    <property type="project" value="TreeGrafter"/>
</dbReference>
<dbReference type="GO" id="GO:0003887">
    <property type="term" value="F:DNA-directed DNA polymerase activity"/>
    <property type="evidence" value="ECO:0007669"/>
    <property type="project" value="InterPro"/>
</dbReference>
<dbReference type="GO" id="GO:0006281">
    <property type="term" value="P:DNA repair"/>
    <property type="evidence" value="ECO:0007669"/>
    <property type="project" value="TreeGrafter"/>
</dbReference>